<feature type="non-terminal residue" evidence="1">
    <location>
        <position position="70"/>
    </location>
</feature>
<proteinExistence type="predicted"/>
<organism evidence="1 2">
    <name type="scientific">Nesidiocoris tenuis</name>
    <dbReference type="NCBI Taxonomy" id="355587"/>
    <lineage>
        <taxon>Eukaryota</taxon>
        <taxon>Metazoa</taxon>
        <taxon>Ecdysozoa</taxon>
        <taxon>Arthropoda</taxon>
        <taxon>Hexapoda</taxon>
        <taxon>Insecta</taxon>
        <taxon>Pterygota</taxon>
        <taxon>Neoptera</taxon>
        <taxon>Paraneoptera</taxon>
        <taxon>Hemiptera</taxon>
        <taxon>Heteroptera</taxon>
        <taxon>Panheteroptera</taxon>
        <taxon>Cimicomorpha</taxon>
        <taxon>Miridae</taxon>
        <taxon>Dicyphina</taxon>
        <taxon>Nesidiocoris</taxon>
    </lineage>
</organism>
<protein>
    <submittedName>
        <fullName evidence="1">Uncharacterized protein</fullName>
    </submittedName>
</protein>
<gene>
    <name evidence="1" type="ORF">NTEN_LOCUS5337</name>
</gene>
<keyword evidence="2" id="KW-1185">Reference proteome</keyword>
<accession>A0A6H5G9Q9</accession>
<dbReference type="Proteomes" id="UP000479000">
    <property type="component" value="Unassembled WGS sequence"/>
</dbReference>
<dbReference type="AlphaFoldDB" id="A0A6H5G9Q9"/>
<evidence type="ECO:0000313" key="2">
    <source>
        <dbReference type="Proteomes" id="UP000479000"/>
    </source>
</evidence>
<name>A0A6H5G9Q9_9HEMI</name>
<sequence length="70" mass="7713">MDFFLRTSPVQVISPTATTVPAAVPRYLTQLAARQTISSALKTDIFPTRTALNITSAKDIRHINLCVQLQ</sequence>
<evidence type="ECO:0000313" key="1">
    <source>
        <dbReference type="EMBL" id="CAA9999054.1"/>
    </source>
</evidence>
<dbReference type="EMBL" id="CADCXU010008144">
    <property type="protein sequence ID" value="CAA9999054.1"/>
    <property type="molecule type" value="Genomic_DNA"/>
</dbReference>
<reference evidence="1 2" key="1">
    <citation type="submission" date="2020-02" db="EMBL/GenBank/DDBJ databases">
        <authorList>
            <person name="Ferguson B K."/>
        </authorList>
    </citation>
    <scope>NUCLEOTIDE SEQUENCE [LARGE SCALE GENOMIC DNA]</scope>
</reference>